<evidence type="ECO:0000313" key="1">
    <source>
        <dbReference type="EMBL" id="ASK56029.1"/>
    </source>
</evidence>
<protein>
    <recommendedName>
        <fullName evidence="3">Sce7726 family protein</fullName>
    </recommendedName>
</protein>
<dbReference type="EMBL" id="CP022353">
    <property type="protein sequence ID" value="ASK56029.1"/>
    <property type="molecule type" value="Genomic_DNA"/>
</dbReference>
<sequence>MNYKQLAKMFTSTNITKVAQGDLSLVQDIASDFPTLSHVQSISELFEEAYKLLCKHYPNEYVIKNIIANNVLLGTHSMNTASMLSELRIGTNKADCVIINGSSTCYEIKTKFDSLKRLPEQLSAYTSSFDKTYVVTHETHLSALIKIQKDMPLFGILLSNKRNQLSKKIEAPQNKNFDAELMFHTLRKEEYTDIAHRVTGSVPDCPSTELFSECKEIFCSLNEAEANKHFKRVLKKYRRNDHKFISKLPKSMKNLGISYSIHKKDKNNIISSLFKCNQFNREDYDVFSIYEREAV</sequence>
<dbReference type="Proteomes" id="UP000198371">
    <property type="component" value="Chromosome 1"/>
</dbReference>
<dbReference type="InterPro" id="IPR047729">
    <property type="entry name" value="Sce7726-like"/>
</dbReference>
<keyword evidence="2" id="KW-1185">Reference proteome</keyword>
<dbReference type="RefSeq" id="WP_089071812.1">
    <property type="nucleotide sequence ID" value="NZ_CP022353.1"/>
</dbReference>
<reference evidence="1 2" key="2">
    <citation type="submission" date="2017-06" db="EMBL/GenBank/DDBJ databases">
        <title>Complete genome sequence of Vibrio sp. 2521-89, a close relative of Vibrio cholerae isolated from lake water in New Mexico, USA.</title>
        <authorList>
            <person name="Liang K."/>
            <person name="Orata F.D."/>
            <person name="Winkjer N.S."/>
            <person name="Tarr C.L."/>
            <person name="Boucher Y."/>
        </authorList>
    </citation>
    <scope>NUCLEOTIDE SEQUENCE [LARGE SCALE GENOMIC DNA]</scope>
    <source>
        <strain evidence="1 2">2521-89</strain>
    </source>
</reference>
<name>A0AAU8WJ74_9VIBR</name>
<proteinExistence type="predicted"/>
<accession>A0AAU8WJ74</accession>
<dbReference type="KEGG" id="vti:CEQ48_15015"/>
<evidence type="ECO:0000313" key="2">
    <source>
        <dbReference type="Proteomes" id="UP000198371"/>
    </source>
</evidence>
<dbReference type="NCBIfam" id="NF033832">
    <property type="entry name" value="sce7726_fam"/>
    <property type="match status" value="1"/>
</dbReference>
<dbReference type="AlphaFoldDB" id="A0AAU8WJ74"/>
<evidence type="ECO:0008006" key="3">
    <source>
        <dbReference type="Google" id="ProtNLM"/>
    </source>
</evidence>
<reference evidence="2" key="1">
    <citation type="journal article" date="2017" name="Genome Announc.">
        <title>Complete Genome Sequence of Vibrio sp. Strain 2521-89, a Close Relative of Vibrio cholerae Isolated from Lake Water in New Mexico, USA.</title>
        <authorList>
            <person name="Liang K."/>
            <person name="Orata F.D."/>
            <person name="Winkjer N.S."/>
            <person name="Rowe L.A."/>
            <person name="Tarr C.L."/>
            <person name="Boucher Y."/>
        </authorList>
    </citation>
    <scope>NUCLEOTIDE SEQUENCE [LARGE SCALE GENOMIC DNA]</scope>
    <source>
        <strain evidence="2">2521-89</strain>
    </source>
</reference>
<organism evidence="1 2">
    <name type="scientific">Vibrio tarriae</name>
    <dbReference type="NCBI Taxonomy" id="2014742"/>
    <lineage>
        <taxon>Bacteria</taxon>
        <taxon>Pseudomonadati</taxon>
        <taxon>Pseudomonadota</taxon>
        <taxon>Gammaproteobacteria</taxon>
        <taxon>Vibrionales</taxon>
        <taxon>Vibrionaceae</taxon>
        <taxon>Vibrio</taxon>
    </lineage>
</organism>
<gene>
    <name evidence="1" type="ORF">CEQ48_15015</name>
</gene>